<dbReference type="Proteomes" id="UP000050443">
    <property type="component" value="Unassembled WGS sequence"/>
</dbReference>
<name>A0A0Q1BL85_9FLAO</name>
<dbReference type="EMBL" id="JRLF01000007">
    <property type="protein sequence ID" value="KQB41585.1"/>
    <property type="molecule type" value="Genomic_DNA"/>
</dbReference>
<dbReference type="OrthoDB" id="6336595at2"/>
<organism evidence="1 2">
    <name type="scientific">Flavobacterium aquidurense</name>
    <dbReference type="NCBI Taxonomy" id="362413"/>
    <lineage>
        <taxon>Bacteria</taxon>
        <taxon>Pseudomonadati</taxon>
        <taxon>Bacteroidota</taxon>
        <taxon>Flavobacteriia</taxon>
        <taxon>Flavobacteriales</taxon>
        <taxon>Flavobacteriaceae</taxon>
        <taxon>Flavobacterium</taxon>
    </lineage>
</organism>
<proteinExistence type="predicted"/>
<dbReference type="PATRIC" id="fig|362413.3.peg.3856"/>
<dbReference type="AlphaFoldDB" id="A0A0Q1BL85"/>
<dbReference type="RefSeq" id="WP_055093201.1">
    <property type="nucleotide sequence ID" value="NZ_JRLF01000007.1"/>
</dbReference>
<evidence type="ECO:0008006" key="3">
    <source>
        <dbReference type="Google" id="ProtNLM"/>
    </source>
</evidence>
<evidence type="ECO:0000313" key="2">
    <source>
        <dbReference type="Proteomes" id="UP000050443"/>
    </source>
</evidence>
<gene>
    <name evidence="1" type="ORF">RC62_3930</name>
</gene>
<sequence>MKVKVYIYGLCDVFYDGYYIQGIKELYKDFEFNISKFPEFQEETFAFIIEDDNYSRKIIIDSIDSAQIDLMGLEWCDVYGKVNYNTDSLPAKDYQKIVAIGPSFGVKIWNLFETLYHWAFNFIRFKNSIVNKRGFAANYWRQYKRFRLNKYNLTESSINEVFFLNSIWKKENETNNNRALFIETCKKNKNIDFEGGFVSRSNGDNLGYDALIYSKIIPLKTYLKKLKNSAFVFNTPAVLSCHGWKLAEFLALGKAIITTSHYNKLPADLINEKHLLYAETEEEINKAIEKLTTDSSFKRKLELESRNYFEIYLTPQKVIKRLLENK</sequence>
<reference evidence="1 2" key="1">
    <citation type="submission" date="2014-09" db="EMBL/GenBank/DDBJ databases">
        <title>Genome sequence of Flavobacterium aquidurense RC62.</title>
        <authorList>
            <person name="Kim J.F."/>
            <person name="Kwak M.-J."/>
        </authorList>
    </citation>
    <scope>NUCLEOTIDE SEQUENCE [LARGE SCALE GENOMIC DNA]</scope>
    <source>
        <strain evidence="1 2">RC62</strain>
    </source>
</reference>
<protein>
    <recommendedName>
        <fullName evidence="3">Glycosyltransferase</fullName>
    </recommendedName>
</protein>
<evidence type="ECO:0000313" key="1">
    <source>
        <dbReference type="EMBL" id="KQB41585.1"/>
    </source>
</evidence>
<comment type="caution">
    <text evidence="1">The sequence shown here is derived from an EMBL/GenBank/DDBJ whole genome shotgun (WGS) entry which is preliminary data.</text>
</comment>
<accession>A0A0Q1BL85</accession>
<dbReference type="STRING" id="362413.RC62_3930"/>